<evidence type="ECO:0000256" key="3">
    <source>
        <dbReference type="ARBA" id="ARBA00023180"/>
    </source>
</evidence>
<evidence type="ECO:0000256" key="1">
    <source>
        <dbReference type="ARBA" id="ARBA00009191"/>
    </source>
</evidence>
<accession>A0A1I2I8W3</accession>
<dbReference type="PANTHER" id="PTHR10426">
    <property type="entry name" value="STRICTOSIDINE SYNTHASE-RELATED"/>
    <property type="match status" value="1"/>
</dbReference>
<dbReference type="InterPro" id="IPR011042">
    <property type="entry name" value="6-blade_b-propeller_TolB-like"/>
</dbReference>
<dbReference type="GO" id="GO:0016787">
    <property type="term" value="F:hydrolase activity"/>
    <property type="evidence" value="ECO:0007669"/>
    <property type="project" value="TreeGrafter"/>
</dbReference>
<organism evidence="5 6">
    <name type="scientific">Fontimonas thermophila</name>
    <dbReference type="NCBI Taxonomy" id="1076937"/>
    <lineage>
        <taxon>Bacteria</taxon>
        <taxon>Pseudomonadati</taxon>
        <taxon>Pseudomonadota</taxon>
        <taxon>Gammaproteobacteria</taxon>
        <taxon>Nevskiales</taxon>
        <taxon>Nevskiaceae</taxon>
        <taxon>Fontimonas</taxon>
    </lineage>
</organism>
<dbReference type="RefSeq" id="WP_091532028.1">
    <property type="nucleotide sequence ID" value="NZ_FOOC01000003.1"/>
</dbReference>
<evidence type="ECO:0000256" key="2">
    <source>
        <dbReference type="ARBA" id="ARBA00022553"/>
    </source>
</evidence>
<dbReference type="InterPro" id="IPR018119">
    <property type="entry name" value="Strictosidine_synth_cons-reg"/>
</dbReference>
<dbReference type="SUPFAM" id="SSF63829">
    <property type="entry name" value="Calcium-dependent phosphotriesterase"/>
    <property type="match status" value="1"/>
</dbReference>
<dbReference type="PANTHER" id="PTHR10426:SF88">
    <property type="entry name" value="ADIPOCYTE PLASMA MEMBRANE-ASSOCIATED PROTEIN HEMOMUCIN-RELATED"/>
    <property type="match status" value="1"/>
</dbReference>
<dbReference type="Pfam" id="PF20067">
    <property type="entry name" value="SSL_N"/>
    <property type="match status" value="1"/>
</dbReference>
<dbReference type="OrthoDB" id="9775406at2"/>
<dbReference type="Gene3D" id="2.120.10.30">
    <property type="entry name" value="TolB, C-terminal domain"/>
    <property type="match status" value="1"/>
</dbReference>
<dbReference type="AlphaFoldDB" id="A0A1I2I8W3"/>
<dbReference type="Proteomes" id="UP000199771">
    <property type="component" value="Unassembled WGS sequence"/>
</dbReference>
<reference evidence="5 6" key="1">
    <citation type="submission" date="2016-10" db="EMBL/GenBank/DDBJ databases">
        <authorList>
            <person name="de Groot N.N."/>
        </authorList>
    </citation>
    <scope>NUCLEOTIDE SEQUENCE [LARGE SCALE GENOMIC DNA]</scope>
    <source>
        <strain evidence="5 6">DSM 23609</strain>
    </source>
</reference>
<sequence length="359" mass="39316">MRLLGYLIGPLALVAAYLLFWPVPIDPAAWTPPPMPSDRHPYNEALKGIERLAEGVGRGPEGIAIDDAGRLYTGYDDGRVMSFDRDGGDPRLLADTGGRPLGLSFAPHGGLVVADAVQGLLLVDDSGVKTLSREADGLAFKFVDDVDRAHFDARVFFSDASSRFGIHEVMSDAFEHRPNGRLLEYDFDTGQTRVLLSGLYFANGVAVGPEDAYVLVSETTEYRIRRYWLKGEKAGTSDVFVDNLPGFPDNLSYDGEGRIWVALYAPRQSLLDALLPRPYLRKLVFRLPEFLHPAPVHHAWVLGFDLDGRLVADLQYRGDGAYAPITSVERAGEMLYMGSLTAAAIGRLPLAAVPQRATP</sequence>
<keyword evidence="3" id="KW-0325">Glycoprotein</keyword>
<dbReference type="GO" id="GO:0012505">
    <property type="term" value="C:endomembrane system"/>
    <property type="evidence" value="ECO:0007669"/>
    <property type="project" value="TreeGrafter"/>
</dbReference>
<evidence type="ECO:0000313" key="5">
    <source>
        <dbReference type="EMBL" id="SFF37547.1"/>
    </source>
</evidence>
<feature type="domain" description="Strictosidine synthase conserved region" evidence="4">
    <location>
        <begin position="146"/>
        <end position="232"/>
    </location>
</feature>
<evidence type="ECO:0000313" key="6">
    <source>
        <dbReference type="Proteomes" id="UP000199771"/>
    </source>
</evidence>
<evidence type="ECO:0000259" key="4">
    <source>
        <dbReference type="Pfam" id="PF03088"/>
    </source>
</evidence>
<comment type="similarity">
    <text evidence="1">Belongs to the strictosidine synthase family.</text>
</comment>
<keyword evidence="6" id="KW-1185">Reference proteome</keyword>
<dbReference type="Pfam" id="PF03088">
    <property type="entry name" value="Str_synth"/>
    <property type="match status" value="1"/>
</dbReference>
<dbReference type="EMBL" id="FOOC01000003">
    <property type="protein sequence ID" value="SFF37547.1"/>
    <property type="molecule type" value="Genomic_DNA"/>
</dbReference>
<proteinExistence type="inferred from homology"/>
<name>A0A1I2I8W3_9GAMM</name>
<dbReference type="STRING" id="1076937.SAMN04488120_10350"/>
<keyword evidence="2" id="KW-0597">Phosphoprotein</keyword>
<protein>
    <submittedName>
        <fullName evidence="5">Sugar lactone lactonase YvrE</fullName>
    </submittedName>
</protein>
<gene>
    <name evidence="5" type="ORF">SAMN04488120_10350</name>
</gene>